<dbReference type="EMBL" id="FQZK01000005">
    <property type="protein sequence ID" value="SHJ33190.1"/>
    <property type="molecule type" value="Genomic_DNA"/>
</dbReference>
<gene>
    <name evidence="1" type="ORF">SAMN05421803_105131</name>
</gene>
<evidence type="ECO:0008006" key="3">
    <source>
        <dbReference type="Google" id="ProtNLM"/>
    </source>
</evidence>
<dbReference type="AlphaFoldDB" id="A0A1M6IFG6"/>
<proteinExistence type="predicted"/>
<dbReference type="Proteomes" id="UP000184452">
    <property type="component" value="Unassembled WGS sequence"/>
</dbReference>
<organism evidence="1 2">
    <name type="scientific">Nocardiopsis flavescens</name>
    <dbReference type="NCBI Taxonomy" id="758803"/>
    <lineage>
        <taxon>Bacteria</taxon>
        <taxon>Bacillati</taxon>
        <taxon>Actinomycetota</taxon>
        <taxon>Actinomycetes</taxon>
        <taxon>Streptosporangiales</taxon>
        <taxon>Nocardiopsidaceae</taxon>
        <taxon>Nocardiopsis</taxon>
    </lineage>
</organism>
<protein>
    <recommendedName>
        <fullName evidence="3">CopG family transcriptional regulator</fullName>
    </recommendedName>
</protein>
<dbReference type="STRING" id="758803.SAMN05421803_105131"/>
<evidence type="ECO:0000313" key="2">
    <source>
        <dbReference type="Proteomes" id="UP000184452"/>
    </source>
</evidence>
<accession>A0A1M6IFG6</accession>
<dbReference type="RefSeq" id="WP_073378574.1">
    <property type="nucleotide sequence ID" value="NZ_FQZK01000005.1"/>
</dbReference>
<evidence type="ECO:0000313" key="1">
    <source>
        <dbReference type="EMBL" id="SHJ33190.1"/>
    </source>
</evidence>
<sequence>MDAKRLEELADYYDTHDVADELGEATGHPPVARDDVMIVSSIRLPKATMDRVREAAHQEGVKPTALMRRWIERQLDLAERVAVERESAQEEHLALLLRLAVRQELQDAGLRGV</sequence>
<name>A0A1M6IFG6_9ACTN</name>
<reference evidence="1 2" key="1">
    <citation type="submission" date="2016-11" db="EMBL/GenBank/DDBJ databases">
        <authorList>
            <person name="Jaros S."/>
            <person name="Januszkiewicz K."/>
            <person name="Wedrychowicz H."/>
        </authorList>
    </citation>
    <scope>NUCLEOTIDE SEQUENCE [LARGE SCALE GENOMIC DNA]</scope>
    <source>
        <strain evidence="1 2">CGMCC 4.5723</strain>
    </source>
</reference>
<dbReference type="OrthoDB" id="4827715at2"/>
<keyword evidence="2" id="KW-1185">Reference proteome</keyword>